<dbReference type="AlphaFoldDB" id="A0A327JDA4"/>
<dbReference type="InterPro" id="IPR050190">
    <property type="entry name" value="UPF0213_domain"/>
</dbReference>
<dbReference type="PANTHER" id="PTHR34477:SF5">
    <property type="entry name" value="BSL5627 PROTEIN"/>
    <property type="match status" value="1"/>
</dbReference>
<organism evidence="3 4">
    <name type="scientific">Rhodobium orientis</name>
    <dbReference type="NCBI Taxonomy" id="34017"/>
    <lineage>
        <taxon>Bacteria</taxon>
        <taxon>Pseudomonadati</taxon>
        <taxon>Pseudomonadota</taxon>
        <taxon>Alphaproteobacteria</taxon>
        <taxon>Hyphomicrobiales</taxon>
        <taxon>Rhodobiaceae</taxon>
        <taxon>Rhodobium</taxon>
    </lineage>
</organism>
<dbReference type="OrthoDB" id="287318at2"/>
<dbReference type="GO" id="GO:0004519">
    <property type="term" value="F:endonuclease activity"/>
    <property type="evidence" value="ECO:0007669"/>
    <property type="project" value="UniProtKB-KW"/>
</dbReference>
<protein>
    <submittedName>
        <fullName evidence="3">Endonuclease</fullName>
    </submittedName>
</protein>
<dbReference type="CDD" id="cd10448">
    <property type="entry name" value="GIY-YIG_unchar_3"/>
    <property type="match status" value="1"/>
</dbReference>
<dbReference type="RefSeq" id="WP_111436827.1">
    <property type="nucleotide sequence ID" value="NZ_JACIGG010000030.1"/>
</dbReference>
<keyword evidence="4" id="KW-1185">Reference proteome</keyword>
<gene>
    <name evidence="3" type="ORF">CH339_23255</name>
</gene>
<dbReference type="SUPFAM" id="SSF82771">
    <property type="entry name" value="GIY-YIG endonuclease"/>
    <property type="match status" value="1"/>
</dbReference>
<evidence type="ECO:0000256" key="1">
    <source>
        <dbReference type="ARBA" id="ARBA00007435"/>
    </source>
</evidence>
<keyword evidence="3" id="KW-0540">Nuclease</keyword>
<sequence>MKRPAVYIMASKRNGTLYTGVTSDLNARIHQHRTGTSGGFASQYGCRVLVYAEILDDMETAIAREKQIKAGSRVRKLRLIEEANPDWRDLAEDLL</sequence>
<name>A0A327JDA4_9HYPH</name>
<evidence type="ECO:0000313" key="3">
    <source>
        <dbReference type="EMBL" id="RAI23202.1"/>
    </source>
</evidence>
<feature type="domain" description="GIY-YIG" evidence="2">
    <location>
        <begin position="2"/>
        <end position="78"/>
    </location>
</feature>
<dbReference type="Proteomes" id="UP000249299">
    <property type="component" value="Unassembled WGS sequence"/>
</dbReference>
<reference evidence="3 4" key="1">
    <citation type="submission" date="2017-07" db="EMBL/GenBank/DDBJ databases">
        <title>Draft Genome Sequences of Select Purple Nonsulfur Bacteria.</title>
        <authorList>
            <person name="Lasarre B."/>
            <person name="Mckinlay J.B."/>
        </authorList>
    </citation>
    <scope>NUCLEOTIDE SEQUENCE [LARGE SCALE GENOMIC DNA]</scope>
    <source>
        <strain evidence="3 4">DSM 11290</strain>
    </source>
</reference>
<dbReference type="InterPro" id="IPR000305">
    <property type="entry name" value="GIY-YIG_endonuc"/>
</dbReference>
<dbReference type="InterPro" id="IPR035901">
    <property type="entry name" value="GIY-YIG_endonuc_sf"/>
</dbReference>
<dbReference type="EMBL" id="NPEV01000100">
    <property type="protein sequence ID" value="RAI23202.1"/>
    <property type="molecule type" value="Genomic_DNA"/>
</dbReference>
<dbReference type="Pfam" id="PF01541">
    <property type="entry name" value="GIY-YIG"/>
    <property type="match status" value="1"/>
</dbReference>
<dbReference type="PANTHER" id="PTHR34477">
    <property type="entry name" value="UPF0213 PROTEIN YHBQ"/>
    <property type="match status" value="1"/>
</dbReference>
<proteinExistence type="inferred from homology"/>
<comment type="caution">
    <text evidence="3">The sequence shown here is derived from an EMBL/GenBank/DDBJ whole genome shotgun (WGS) entry which is preliminary data.</text>
</comment>
<dbReference type="Gene3D" id="3.40.1440.10">
    <property type="entry name" value="GIY-YIG endonuclease"/>
    <property type="match status" value="1"/>
</dbReference>
<comment type="similarity">
    <text evidence="1">Belongs to the UPF0213 family.</text>
</comment>
<dbReference type="PROSITE" id="PS50164">
    <property type="entry name" value="GIY_YIG"/>
    <property type="match status" value="1"/>
</dbReference>
<evidence type="ECO:0000259" key="2">
    <source>
        <dbReference type="PROSITE" id="PS50164"/>
    </source>
</evidence>
<evidence type="ECO:0000313" key="4">
    <source>
        <dbReference type="Proteomes" id="UP000249299"/>
    </source>
</evidence>
<keyword evidence="3" id="KW-0255">Endonuclease</keyword>
<keyword evidence="3" id="KW-0378">Hydrolase</keyword>
<accession>A0A327JDA4</accession>